<dbReference type="Gene3D" id="3.30.70.141">
    <property type="entry name" value="Nucleoside diphosphate kinase-like domain"/>
    <property type="match status" value="1"/>
</dbReference>
<accession>A0A1F6FNY1</accession>
<evidence type="ECO:0000256" key="1">
    <source>
        <dbReference type="ARBA" id="ARBA00001946"/>
    </source>
</evidence>
<reference evidence="8 9" key="1">
    <citation type="journal article" date="2016" name="Nat. Commun.">
        <title>Thousands of microbial genomes shed light on interconnected biogeochemical processes in an aquifer system.</title>
        <authorList>
            <person name="Anantharaman K."/>
            <person name="Brown C.T."/>
            <person name="Hug L.A."/>
            <person name="Sharon I."/>
            <person name="Castelle C.J."/>
            <person name="Probst A.J."/>
            <person name="Thomas B.C."/>
            <person name="Singh A."/>
            <person name="Wilkins M.J."/>
            <person name="Karaoz U."/>
            <person name="Brodie E.L."/>
            <person name="Williams K.H."/>
            <person name="Hubbard S.S."/>
            <person name="Banfield J.F."/>
        </authorList>
    </citation>
    <scope>NUCLEOTIDE SEQUENCE [LARGE SCALE GENOMIC DNA]</scope>
</reference>
<dbReference type="InterPro" id="IPR034907">
    <property type="entry name" value="NDK-like_dom"/>
</dbReference>
<evidence type="ECO:0000256" key="3">
    <source>
        <dbReference type="ARBA" id="ARBA00012966"/>
    </source>
</evidence>
<dbReference type="SUPFAM" id="SSF54919">
    <property type="entry name" value="Nucleoside diphosphate kinase, NDK"/>
    <property type="match status" value="1"/>
</dbReference>
<comment type="caution">
    <text evidence="6">Lacks conserved residue(s) required for the propagation of feature annotation.</text>
</comment>
<evidence type="ECO:0000256" key="6">
    <source>
        <dbReference type="PROSITE-ProRule" id="PRU00706"/>
    </source>
</evidence>
<proteinExistence type="inferred from homology"/>
<evidence type="ECO:0000259" key="7">
    <source>
        <dbReference type="SMART" id="SM00562"/>
    </source>
</evidence>
<dbReference type="PANTHER" id="PTHR11349">
    <property type="entry name" value="NUCLEOSIDE DIPHOSPHATE KINASE"/>
    <property type="match status" value="1"/>
</dbReference>
<evidence type="ECO:0000256" key="4">
    <source>
        <dbReference type="ARBA" id="ARBA00022679"/>
    </source>
</evidence>
<evidence type="ECO:0000256" key="2">
    <source>
        <dbReference type="ARBA" id="ARBA00008142"/>
    </source>
</evidence>
<dbReference type="EMBL" id="MFMW01000006">
    <property type="protein sequence ID" value="OGG87567.1"/>
    <property type="molecule type" value="Genomic_DNA"/>
</dbReference>
<gene>
    <name evidence="8" type="ORF">A3B87_02390</name>
</gene>
<name>A0A1F6FNY1_9BACT</name>
<comment type="similarity">
    <text evidence="2 6">Belongs to the NDK family.</text>
</comment>
<dbReference type="InterPro" id="IPR036850">
    <property type="entry name" value="NDK-like_dom_sf"/>
</dbReference>
<sequence>MSSPREERTVLLVKPDGIKRGLVGDIISRIEQRGLKIIALKMLECTKEKAHGNYPGTDAWLIGMGNKTLENYKQYGKDPIKEIGTADPKKIGDMVYDWNVEYLTSGPMVAVLIKGLHAIDMVRKIIGHTLPAKADMGTFRGDYSVDSPTLANAEKRAIRNLVHASGNASEAEHEIDYWFSQKDICDYKRGDEDIMF</sequence>
<comment type="caution">
    <text evidence="8">The sequence shown here is derived from an EMBL/GenBank/DDBJ whole genome shotgun (WGS) entry which is preliminary data.</text>
</comment>
<feature type="domain" description="Nucleoside diphosphate kinase-like" evidence="7">
    <location>
        <begin position="6"/>
        <end position="186"/>
    </location>
</feature>
<dbReference type="PROSITE" id="PS51374">
    <property type="entry name" value="NDPK_LIKE"/>
    <property type="match status" value="1"/>
</dbReference>
<organism evidence="8 9">
    <name type="scientific">Candidatus Kuenenbacteria bacterium RIFCSPHIGHO2_02_FULL_39_13</name>
    <dbReference type="NCBI Taxonomy" id="1798561"/>
    <lineage>
        <taxon>Bacteria</taxon>
        <taxon>Candidatus Kueneniibacteriota</taxon>
    </lineage>
</organism>
<evidence type="ECO:0000313" key="9">
    <source>
        <dbReference type="Proteomes" id="UP000179136"/>
    </source>
</evidence>
<dbReference type="SMART" id="SM00562">
    <property type="entry name" value="NDK"/>
    <property type="match status" value="1"/>
</dbReference>
<evidence type="ECO:0000313" key="8">
    <source>
        <dbReference type="EMBL" id="OGG87567.1"/>
    </source>
</evidence>
<keyword evidence="4" id="KW-0808">Transferase</keyword>
<protein>
    <recommendedName>
        <fullName evidence="3">nucleoside-diphosphate kinase</fullName>
        <ecNumber evidence="3">2.7.4.6</ecNumber>
    </recommendedName>
</protein>
<dbReference type="EC" id="2.7.4.6" evidence="3"/>
<comment type="cofactor">
    <cofactor evidence="1">
        <name>Mg(2+)</name>
        <dbReference type="ChEBI" id="CHEBI:18420"/>
    </cofactor>
</comment>
<dbReference type="GO" id="GO:0004550">
    <property type="term" value="F:nucleoside diphosphate kinase activity"/>
    <property type="evidence" value="ECO:0007669"/>
    <property type="project" value="UniProtKB-EC"/>
</dbReference>
<keyword evidence="5 8" id="KW-0418">Kinase</keyword>
<evidence type="ECO:0000256" key="5">
    <source>
        <dbReference type="ARBA" id="ARBA00022777"/>
    </source>
</evidence>
<dbReference type="STRING" id="1798561.A3B87_02390"/>
<dbReference type="Pfam" id="PF00334">
    <property type="entry name" value="NDK"/>
    <property type="match status" value="2"/>
</dbReference>
<dbReference type="AlphaFoldDB" id="A0A1F6FNY1"/>
<dbReference type="Proteomes" id="UP000179136">
    <property type="component" value="Unassembled WGS sequence"/>
</dbReference>